<dbReference type="Proteomes" id="UP000316473">
    <property type="component" value="Chromosome"/>
</dbReference>
<sequence>MDMTTSDESFPDFFAKAPSIIIQDPLAHFLGAARDGVMEYRYVDAVRLAGHSCPTVAGTWLMTLHGLRALYDDTLPVRGEIEVYMADAREAGTTGVMATVVQLVTGAAPETGFHGIAGRFGRNNLLHFGQPVQGVFGLRRKDTGAAVQVALDASVVPWSDEMRALLPKAASGQANATELQHFGELWQERVRRMLLDHADDTALVQVSSWTIN</sequence>
<dbReference type="KEGG" id="nst:Nstercoris_01934"/>
<reference evidence="1 2" key="1">
    <citation type="submission" date="2019-06" db="EMBL/GenBank/DDBJ databases">
        <title>Nitrosomonas stercoris KYUHI-S whole genome shotgun sequence.</title>
        <authorList>
            <person name="Nakagawa T."/>
            <person name="Tsuchiya Y."/>
            <person name="Takahashi R."/>
        </authorList>
    </citation>
    <scope>NUCLEOTIDE SEQUENCE [LARGE SCALE GENOMIC DNA]</scope>
    <source>
        <strain evidence="1 2">KYUHI-S</strain>
    </source>
</reference>
<organism evidence="1 2">
    <name type="scientific">Nitrosomonas stercoris</name>
    <dbReference type="NCBI Taxonomy" id="1444684"/>
    <lineage>
        <taxon>Bacteria</taxon>
        <taxon>Pseudomonadati</taxon>
        <taxon>Pseudomonadota</taxon>
        <taxon>Betaproteobacteria</taxon>
        <taxon>Nitrosomonadales</taxon>
        <taxon>Nitrosomonadaceae</taxon>
        <taxon>Nitrosomonas</taxon>
    </lineage>
</organism>
<evidence type="ECO:0000313" key="2">
    <source>
        <dbReference type="Proteomes" id="UP000316473"/>
    </source>
</evidence>
<evidence type="ECO:0000313" key="1">
    <source>
        <dbReference type="EMBL" id="BBL35660.1"/>
    </source>
</evidence>
<protein>
    <submittedName>
        <fullName evidence="1">Uncharacterized protein</fullName>
    </submittedName>
</protein>
<keyword evidence="2" id="KW-1185">Reference proteome</keyword>
<dbReference type="Gene3D" id="3.30.1330.130">
    <property type="match status" value="1"/>
</dbReference>
<dbReference type="EMBL" id="AP019755">
    <property type="protein sequence ID" value="BBL35660.1"/>
    <property type="molecule type" value="Genomic_DNA"/>
</dbReference>
<gene>
    <name evidence="1" type="ORF">Nstercoris_01934</name>
</gene>
<accession>A0A4Y1YNB7</accession>
<dbReference type="SUPFAM" id="SSF143555">
    <property type="entry name" value="FwdE-like"/>
    <property type="match status" value="1"/>
</dbReference>
<name>A0A4Y1YNB7_9PROT</name>
<proteinExistence type="predicted"/>
<dbReference type="AlphaFoldDB" id="A0A4Y1YNB7"/>